<evidence type="ECO:0000313" key="8">
    <source>
        <dbReference type="Proteomes" id="UP000265618"/>
    </source>
</evidence>
<keyword evidence="8" id="KW-1185">Reference proteome</keyword>
<feature type="transmembrane region" description="Helical" evidence="5">
    <location>
        <begin position="70"/>
        <end position="90"/>
    </location>
</feature>
<feature type="domain" description="G protein-coupled receptor GPR1/2/3 C-terminal" evidence="6">
    <location>
        <begin position="99"/>
        <end position="162"/>
    </location>
</feature>
<dbReference type="OrthoDB" id="100006at2759"/>
<dbReference type="GO" id="GO:0007189">
    <property type="term" value="P:adenylate cyclase-activating G protein-coupled receptor signaling pathway"/>
    <property type="evidence" value="ECO:0007669"/>
    <property type="project" value="TreeGrafter"/>
</dbReference>
<protein>
    <recommendedName>
        <fullName evidence="6">G protein-coupled receptor GPR1/2/3 C-terminal domain-containing protein</fullName>
    </recommendedName>
</protein>
<accession>A0A9K3GJG7</accession>
<dbReference type="PANTHER" id="PTHR23112:SF0">
    <property type="entry name" value="TRANSMEMBRANE PROTEIN 116"/>
    <property type="match status" value="1"/>
</dbReference>
<comment type="subcellular location">
    <subcellularLocation>
        <location evidence="1">Membrane</location>
        <topology evidence="1">Multi-pass membrane protein</topology>
    </subcellularLocation>
</comment>
<dbReference type="Gene3D" id="1.20.1070.10">
    <property type="entry name" value="Rhodopsin 7-helix transmembrane proteins"/>
    <property type="match status" value="1"/>
</dbReference>
<dbReference type="GO" id="GO:0004930">
    <property type="term" value="F:G protein-coupled receptor activity"/>
    <property type="evidence" value="ECO:0007669"/>
    <property type="project" value="TreeGrafter"/>
</dbReference>
<dbReference type="Pfam" id="PF11970">
    <property type="entry name" value="GPR_Gpa2_C"/>
    <property type="match status" value="1"/>
</dbReference>
<dbReference type="PANTHER" id="PTHR23112">
    <property type="entry name" value="G PROTEIN-COUPLED RECEPTOR 157-RELATED"/>
    <property type="match status" value="1"/>
</dbReference>
<evidence type="ECO:0000256" key="1">
    <source>
        <dbReference type="ARBA" id="ARBA00004141"/>
    </source>
</evidence>
<evidence type="ECO:0000256" key="3">
    <source>
        <dbReference type="ARBA" id="ARBA00022989"/>
    </source>
</evidence>
<evidence type="ECO:0000259" key="6">
    <source>
        <dbReference type="Pfam" id="PF11970"/>
    </source>
</evidence>
<evidence type="ECO:0000256" key="5">
    <source>
        <dbReference type="SAM" id="Phobius"/>
    </source>
</evidence>
<keyword evidence="2 5" id="KW-0812">Transmembrane</keyword>
<comment type="caution">
    <text evidence="7">The sequence shown here is derived from an EMBL/GenBank/DDBJ whole genome shotgun (WGS) entry which is preliminary data.</text>
</comment>
<sequence length="183" mass="21001">MMGFADFFSSIGYLYTLVGTLDNPWLCQVQALQMQYFEPVAILGSVAMSFHIWRTFILNPNQSKKYDDSVWGTSLFMWGIPVLTAAYPWYYDGPLLQVVNKLKLYILAFIFSWFFPGVNRLIQTYHHSSFSVPWLNYAMAFGSPLMGFMDAVVYGMSTGAWQMWQTCGNPRQRGRRGGVDSFV</sequence>
<reference evidence="7 8" key="1">
    <citation type="journal article" date="2018" name="PLoS ONE">
        <title>The draft genome of Kipferlia bialata reveals reductive genome evolution in fornicate parasites.</title>
        <authorList>
            <person name="Tanifuji G."/>
            <person name="Takabayashi S."/>
            <person name="Kume K."/>
            <person name="Takagi M."/>
            <person name="Nakayama T."/>
            <person name="Kamikawa R."/>
            <person name="Inagaki Y."/>
            <person name="Hashimoto T."/>
        </authorList>
    </citation>
    <scope>NUCLEOTIDE SEQUENCE [LARGE SCALE GENOMIC DNA]</scope>
    <source>
        <strain evidence="7">NY0173</strain>
    </source>
</reference>
<organism evidence="7 8">
    <name type="scientific">Kipferlia bialata</name>
    <dbReference type="NCBI Taxonomy" id="797122"/>
    <lineage>
        <taxon>Eukaryota</taxon>
        <taxon>Metamonada</taxon>
        <taxon>Carpediemonas-like organisms</taxon>
        <taxon>Kipferlia</taxon>
    </lineage>
</organism>
<dbReference type="InterPro" id="IPR022596">
    <property type="entry name" value="GPR1/2/3_C"/>
</dbReference>
<feature type="transmembrane region" description="Helical" evidence="5">
    <location>
        <begin position="102"/>
        <end position="122"/>
    </location>
</feature>
<gene>
    <name evidence="7" type="ORF">KIPB_007922</name>
</gene>
<keyword evidence="4 5" id="KW-0472">Membrane</keyword>
<evidence type="ECO:0000256" key="2">
    <source>
        <dbReference type="ARBA" id="ARBA00022692"/>
    </source>
</evidence>
<feature type="transmembrane region" description="Helical" evidence="5">
    <location>
        <begin position="134"/>
        <end position="156"/>
    </location>
</feature>
<feature type="transmembrane region" description="Helical" evidence="5">
    <location>
        <begin position="40"/>
        <end position="58"/>
    </location>
</feature>
<proteinExistence type="predicted"/>
<dbReference type="EMBL" id="BDIP01002332">
    <property type="protein sequence ID" value="GIQ86129.1"/>
    <property type="molecule type" value="Genomic_DNA"/>
</dbReference>
<name>A0A9K3GJG7_9EUKA</name>
<evidence type="ECO:0000256" key="4">
    <source>
        <dbReference type="ARBA" id="ARBA00023136"/>
    </source>
</evidence>
<dbReference type="Proteomes" id="UP000265618">
    <property type="component" value="Unassembled WGS sequence"/>
</dbReference>
<dbReference type="AlphaFoldDB" id="A0A9K3GJG7"/>
<keyword evidence="3 5" id="KW-1133">Transmembrane helix</keyword>
<dbReference type="GO" id="GO:0005886">
    <property type="term" value="C:plasma membrane"/>
    <property type="evidence" value="ECO:0007669"/>
    <property type="project" value="TreeGrafter"/>
</dbReference>
<evidence type="ECO:0000313" key="7">
    <source>
        <dbReference type="EMBL" id="GIQ86129.1"/>
    </source>
</evidence>